<keyword evidence="3" id="KW-1185">Reference proteome</keyword>
<feature type="compositionally biased region" description="Basic and acidic residues" evidence="1">
    <location>
        <begin position="254"/>
        <end position="271"/>
    </location>
</feature>
<evidence type="ECO:0000313" key="2">
    <source>
        <dbReference type="EMBL" id="KAJ7017782.1"/>
    </source>
</evidence>
<proteinExistence type="predicted"/>
<organism evidence="2 3">
    <name type="scientific">Mycena alexandri</name>
    <dbReference type="NCBI Taxonomy" id="1745969"/>
    <lineage>
        <taxon>Eukaryota</taxon>
        <taxon>Fungi</taxon>
        <taxon>Dikarya</taxon>
        <taxon>Basidiomycota</taxon>
        <taxon>Agaricomycotina</taxon>
        <taxon>Agaricomycetes</taxon>
        <taxon>Agaricomycetidae</taxon>
        <taxon>Agaricales</taxon>
        <taxon>Marasmiineae</taxon>
        <taxon>Mycenaceae</taxon>
        <taxon>Mycena</taxon>
    </lineage>
</organism>
<name>A0AAD6WM79_9AGAR</name>
<comment type="caution">
    <text evidence="2">The sequence shown here is derived from an EMBL/GenBank/DDBJ whole genome shotgun (WGS) entry which is preliminary data.</text>
</comment>
<sequence length="302" mass="32520">MPLPVRSGVGATVRIHVGWLGGRNGELQSGMRGRRRAACVYLRSALDAANRIALDVTATAGCLVCGSASKPYATRCSQFTDVRLATASLKPALRPPAFDVAADDEEDVGKRGWECGGGSMHKDIQTGCTKTGTGNGVASRRRERDAGAGGDSGGRDNQDIDRVLYECVLRNGTIHSTRIAHAARCAGLHSRNPSSLRPSIFDLLAFDVGAAGRCRQVHEQQHQAKQRTPAHTTHATKRPAANLPRPRWSLRVSHPPEVEGAKDPRPKEPRTRAQGKASGEVFLFVDRVRRASFLSSTEGDFV</sequence>
<gene>
    <name evidence="2" type="ORF">C8F04DRAFT_1199901</name>
</gene>
<dbReference type="EMBL" id="JARJCM010000378">
    <property type="protein sequence ID" value="KAJ7017782.1"/>
    <property type="molecule type" value="Genomic_DNA"/>
</dbReference>
<accession>A0AAD6WM79</accession>
<evidence type="ECO:0000256" key="1">
    <source>
        <dbReference type="SAM" id="MobiDB-lite"/>
    </source>
</evidence>
<feature type="region of interest" description="Disordered" evidence="1">
    <location>
        <begin position="220"/>
        <end position="278"/>
    </location>
</feature>
<protein>
    <submittedName>
        <fullName evidence="2">Uncharacterized protein</fullName>
    </submittedName>
</protein>
<feature type="region of interest" description="Disordered" evidence="1">
    <location>
        <begin position="126"/>
        <end position="155"/>
    </location>
</feature>
<dbReference type="Proteomes" id="UP001218188">
    <property type="component" value="Unassembled WGS sequence"/>
</dbReference>
<dbReference type="AlphaFoldDB" id="A0AAD6WM79"/>
<evidence type="ECO:0000313" key="3">
    <source>
        <dbReference type="Proteomes" id="UP001218188"/>
    </source>
</evidence>
<reference evidence="2" key="1">
    <citation type="submission" date="2023-03" db="EMBL/GenBank/DDBJ databases">
        <title>Massive genome expansion in bonnet fungi (Mycena s.s.) driven by repeated elements and novel gene families across ecological guilds.</title>
        <authorList>
            <consortium name="Lawrence Berkeley National Laboratory"/>
            <person name="Harder C.B."/>
            <person name="Miyauchi S."/>
            <person name="Viragh M."/>
            <person name="Kuo A."/>
            <person name="Thoen E."/>
            <person name="Andreopoulos B."/>
            <person name="Lu D."/>
            <person name="Skrede I."/>
            <person name="Drula E."/>
            <person name="Henrissat B."/>
            <person name="Morin E."/>
            <person name="Kohler A."/>
            <person name="Barry K."/>
            <person name="LaButti K."/>
            <person name="Morin E."/>
            <person name="Salamov A."/>
            <person name="Lipzen A."/>
            <person name="Mereny Z."/>
            <person name="Hegedus B."/>
            <person name="Baldrian P."/>
            <person name="Stursova M."/>
            <person name="Weitz H."/>
            <person name="Taylor A."/>
            <person name="Grigoriev I.V."/>
            <person name="Nagy L.G."/>
            <person name="Martin F."/>
            <person name="Kauserud H."/>
        </authorList>
    </citation>
    <scope>NUCLEOTIDE SEQUENCE</scope>
    <source>
        <strain evidence="2">CBHHK200</strain>
    </source>
</reference>